<evidence type="ECO:0000256" key="2">
    <source>
        <dbReference type="SAM" id="MobiDB-lite"/>
    </source>
</evidence>
<feature type="region of interest" description="Disordered" evidence="2">
    <location>
        <begin position="476"/>
        <end position="506"/>
    </location>
</feature>
<dbReference type="AlphaFoldDB" id="A0ABD3GFC7"/>
<evidence type="ECO:0000313" key="3">
    <source>
        <dbReference type="EMBL" id="KAL3677893.1"/>
    </source>
</evidence>
<gene>
    <name evidence="3" type="ORF">R1sor_020849</name>
</gene>
<evidence type="ECO:0000256" key="1">
    <source>
        <dbReference type="SAM" id="Coils"/>
    </source>
</evidence>
<keyword evidence="4" id="KW-1185">Reference proteome</keyword>
<dbReference type="EMBL" id="JBJQOH010000007">
    <property type="protein sequence ID" value="KAL3677893.1"/>
    <property type="molecule type" value="Genomic_DNA"/>
</dbReference>
<feature type="compositionally biased region" description="Basic residues" evidence="2">
    <location>
        <begin position="110"/>
        <end position="119"/>
    </location>
</feature>
<feature type="region of interest" description="Disordered" evidence="2">
    <location>
        <begin position="99"/>
        <end position="119"/>
    </location>
</feature>
<accession>A0ABD3GFC7</accession>
<evidence type="ECO:0000313" key="4">
    <source>
        <dbReference type="Proteomes" id="UP001633002"/>
    </source>
</evidence>
<name>A0ABD3GFC7_9MARC</name>
<comment type="caution">
    <text evidence="3">The sequence shown here is derived from an EMBL/GenBank/DDBJ whole genome shotgun (WGS) entry which is preliminary data.</text>
</comment>
<feature type="coiled-coil region" evidence="1">
    <location>
        <begin position="561"/>
        <end position="595"/>
    </location>
</feature>
<keyword evidence="1" id="KW-0175">Coiled coil</keyword>
<organism evidence="3 4">
    <name type="scientific">Riccia sorocarpa</name>
    <dbReference type="NCBI Taxonomy" id="122646"/>
    <lineage>
        <taxon>Eukaryota</taxon>
        <taxon>Viridiplantae</taxon>
        <taxon>Streptophyta</taxon>
        <taxon>Embryophyta</taxon>
        <taxon>Marchantiophyta</taxon>
        <taxon>Marchantiopsida</taxon>
        <taxon>Marchantiidae</taxon>
        <taxon>Marchantiales</taxon>
        <taxon>Ricciaceae</taxon>
        <taxon>Riccia</taxon>
    </lineage>
</organism>
<protein>
    <submittedName>
        <fullName evidence="3">Uncharacterized protein</fullName>
    </submittedName>
</protein>
<proteinExistence type="predicted"/>
<dbReference type="Proteomes" id="UP001633002">
    <property type="component" value="Unassembled WGS sequence"/>
</dbReference>
<sequence>MLIGVERTRDQTEGLKISISQFQCWVPRDARSTEPLERLRPRAWPHRICGPAQGRSTCGPAQSRGDSRLCAGPRVYLRGSAQGRLHNAALRRAAWKLAVQPPPKPAGPKARSKVKVPRRLKRERADSVEAVAVEGVEKERSSEGPWLIKRYYKVDVISKVQWAYMKPEDISAAFARISEFNQRRLGLRGVITRQYVPPNVPLCKEWLLSFDGGPKADCSATVHGQRIVLSEKMFRDAFFVEEELNPPASQEPFPKHVMRSSLEDWFSHYDEKAKRYLAEDCVHEEWRPVFQCLQSFLLAKCRPRSIAGPIIDFVKTALEPILEDDSDDDDDEGPHPQLLDLPAYQFKCVREEMFQVKKHLEVPNNNRLRETFVGQVLTHLLIHLGIYKPSPEEDLNDDRQVVLHEDVGSSKRRGLRPRGGPHILPALRRAASDHCGPARGRKPREAESRAWRPLAALCRGRWPSAGLAALRRAASVPRGPAAEPLAERRAVKDPGGPAQGRYGPSRPCSGAAAFCGSARGRISSAALERATLYFAALSPLRRPDGLEPEMQQKLLHAIQTEDRMDVRLNAKKAELADLERLVALEERILEETARRRKEEEYRLETLGANVYQPRLVDPRSVRRKTLILAFDGLLVSIRTSA</sequence>
<reference evidence="3 4" key="1">
    <citation type="submission" date="2024-09" db="EMBL/GenBank/DDBJ databases">
        <title>Chromosome-scale assembly of Riccia sorocarpa.</title>
        <authorList>
            <person name="Paukszto L."/>
        </authorList>
    </citation>
    <scope>NUCLEOTIDE SEQUENCE [LARGE SCALE GENOMIC DNA]</scope>
    <source>
        <strain evidence="3">LP-2024</strain>
        <tissue evidence="3">Aerial parts of the thallus</tissue>
    </source>
</reference>